<dbReference type="Proteomes" id="UP001186974">
    <property type="component" value="Unassembled WGS sequence"/>
</dbReference>
<reference evidence="1" key="1">
    <citation type="submission" date="2024-09" db="EMBL/GenBank/DDBJ databases">
        <title>Black Yeasts Isolated from many extreme environments.</title>
        <authorList>
            <person name="Coleine C."/>
            <person name="Stajich J.E."/>
            <person name="Selbmann L."/>
        </authorList>
    </citation>
    <scope>NUCLEOTIDE SEQUENCE</scope>
    <source>
        <strain evidence="1">CCFEE 5737</strain>
    </source>
</reference>
<gene>
    <name evidence="1" type="ORF">LTS18_012669</name>
</gene>
<accession>A0ACC3DJ22</accession>
<evidence type="ECO:0000313" key="2">
    <source>
        <dbReference type="Proteomes" id="UP001186974"/>
    </source>
</evidence>
<sequence>MRGARSKKYRKLMQQYALHFHFREPYQVLLDADIIQDSARFAIDLVAQLERNLHGKIKPMITQCSMRHLYTTNNQDLIMRAKDYERRRCGHHELEEPLTTLECLTSVVDAKGSKTNKNRYVVASQDPMVRATMRRIPGVPLIYINRSVVIMEPMGAATEDVREQEEKGKFRAGIRGARTPTLGKRKRDDRDGETAARDEEGNAASSDVTTAAAGSGADTAVKAKKKRATKEPNPLSVKKPKRKPAHTTSTMDPATKELSDRAGATVEDVSDVNSTVAALSEPAKVKRKRKHKPRLLPVAG</sequence>
<protein>
    <submittedName>
        <fullName evidence="1">Uncharacterized protein</fullName>
    </submittedName>
</protein>
<evidence type="ECO:0000313" key="1">
    <source>
        <dbReference type="EMBL" id="KAK3076566.1"/>
    </source>
</evidence>
<comment type="caution">
    <text evidence="1">The sequence shown here is derived from an EMBL/GenBank/DDBJ whole genome shotgun (WGS) entry which is preliminary data.</text>
</comment>
<organism evidence="1 2">
    <name type="scientific">Coniosporium uncinatum</name>
    <dbReference type="NCBI Taxonomy" id="93489"/>
    <lineage>
        <taxon>Eukaryota</taxon>
        <taxon>Fungi</taxon>
        <taxon>Dikarya</taxon>
        <taxon>Ascomycota</taxon>
        <taxon>Pezizomycotina</taxon>
        <taxon>Dothideomycetes</taxon>
        <taxon>Dothideomycetes incertae sedis</taxon>
        <taxon>Coniosporium</taxon>
    </lineage>
</organism>
<name>A0ACC3DJ22_9PEZI</name>
<proteinExistence type="predicted"/>
<keyword evidence="2" id="KW-1185">Reference proteome</keyword>
<dbReference type="EMBL" id="JAWDJW010003827">
    <property type="protein sequence ID" value="KAK3076566.1"/>
    <property type="molecule type" value="Genomic_DNA"/>
</dbReference>